<keyword evidence="9" id="KW-0812">Transmembrane</keyword>
<dbReference type="InterPro" id="IPR050482">
    <property type="entry name" value="Sensor_HK_TwoCompSys"/>
</dbReference>
<evidence type="ECO:0000256" key="5">
    <source>
        <dbReference type="ARBA" id="ARBA00022741"/>
    </source>
</evidence>
<dbReference type="Pfam" id="PF02518">
    <property type="entry name" value="HATPase_c"/>
    <property type="match status" value="1"/>
</dbReference>
<dbReference type="EMBL" id="BMPI01000068">
    <property type="protein sequence ID" value="GGM74276.1"/>
    <property type="molecule type" value="Genomic_DNA"/>
</dbReference>
<evidence type="ECO:0000313" key="12">
    <source>
        <dbReference type="EMBL" id="GGM74276.1"/>
    </source>
</evidence>
<gene>
    <name evidence="12" type="ORF">GCM10007977_089760</name>
</gene>
<dbReference type="GO" id="GO:0046983">
    <property type="term" value="F:protein dimerization activity"/>
    <property type="evidence" value="ECO:0007669"/>
    <property type="project" value="InterPro"/>
</dbReference>
<keyword evidence="5" id="KW-0547">Nucleotide-binding</keyword>
<dbReference type="Gene3D" id="3.30.565.10">
    <property type="entry name" value="Histidine kinase-like ATPase, C-terminal domain"/>
    <property type="match status" value="1"/>
</dbReference>
<dbReference type="GO" id="GO:0000155">
    <property type="term" value="F:phosphorelay sensor kinase activity"/>
    <property type="evidence" value="ECO:0007669"/>
    <property type="project" value="InterPro"/>
</dbReference>
<dbReference type="RefSeq" id="WP_190256191.1">
    <property type="nucleotide sequence ID" value="NZ_BMPI01000068.1"/>
</dbReference>
<evidence type="ECO:0000256" key="2">
    <source>
        <dbReference type="ARBA" id="ARBA00012438"/>
    </source>
</evidence>
<dbReference type="Pfam" id="PF07730">
    <property type="entry name" value="HisKA_3"/>
    <property type="match status" value="1"/>
</dbReference>
<dbReference type="GO" id="GO:0016020">
    <property type="term" value="C:membrane"/>
    <property type="evidence" value="ECO:0007669"/>
    <property type="project" value="InterPro"/>
</dbReference>
<keyword evidence="6 12" id="KW-0418">Kinase</keyword>
<dbReference type="InterPro" id="IPR036890">
    <property type="entry name" value="HATPase_C_sf"/>
</dbReference>
<evidence type="ECO:0000259" key="11">
    <source>
        <dbReference type="Pfam" id="PF07730"/>
    </source>
</evidence>
<evidence type="ECO:0000313" key="13">
    <source>
        <dbReference type="Proteomes" id="UP000642070"/>
    </source>
</evidence>
<feature type="transmembrane region" description="Helical" evidence="9">
    <location>
        <begin position="61"/>
        <end position="88"/>
    </location>
</feature>
<protein>
    <recommendedName>
        <fullName evidence="2">histidine kinase</fullName>
        <ecNumber evidence="2">2.7.13.3</ecNumber>
    </recommendedName>
</protein>
<evidence type="ECO:0000256" key="6">
    <source>
        <dbReference type="ARBA" id="ARBA00022777"/>
    </source>
</evidence>
<evidence type="ECO:0000256" key="9">
    <source>
        <dbReference type="SAM" id="Phobius"/>
    </source>
</evidence>
<evidence type="ECO:0000256" key="4">
    <source>
        <dbReference type="ARBA" id="ARBA00022679"/>
    </source>
</evidence>
<keyword evidence="8" id="KW-0902">Two-component regulatory system</keyword>
<feature type="domain" description="Signal transduction histidine kinase subgroup 3 dimerisation and phosphoacceptor" evidence="11">
    <location>
        <begin position="182"/>
        <end position="247"/>
    </location>
</feature>
<dbReference type="PANTHER" id="PTHR24421">
    <property type="entry name" value="NITRATE/NITRITE SENSOR PROTEIN NARX-RELATED"/>
    <property type="match status" value="1"/>
</dbReference>
<accession>A0A917X4S0</accession>
<evidence type="ECO:0000256" key="7">
    <source>
        <dbReference type="ARBA" id="ARBA00022840"/>
    </source>
</evidence>
<dbReference type="Proteomes" id="UP000642070">
    <property type="component" value="Unassembled WGS sequence"/>
</dbReference>
<dbReference type="GO" id="GO:0005524">
    <property type="term" value="F:ATP binding"/>
    <property type="evidence" value="ECO:0007669"/>
    <property type="project" value="UniProtKB-KW"/>
</dbReference>
<feature type="transmembrane region" description="Helical" evidence="9">
    <location>
        <begin position="100"/>
        <end position="122"/>
    </location>
</feature>
<reference evidence="12" key="2">
    <citation type="submission" date="2020-09" db="EMBL/GenBank/DDBJ databases">
        <authorList>
            <person name="Sun Q."/>
            <person name="Ohkuma M."/>
        </authorList>
    </citation>
    <scope>NUCLEOTIDE SEQUENCE</scope>
    <source>
        <strain evidence="12">JCM 19831</strain>
    </source>
</reference>
<dbReference type="EC" id="2.7.13.3" evidence="2"/>
<dbReference type="PANTHER" id="PTHR24421:SF10">
    <property type="entry name" value="NITRATE_NITRITE SENSOR PROTEIN NARQ"/>
    <property type="match status" value="1"/>
</dbReference>
<dbReference type="SUPFAM" id="SSF55874">
    <property type="entry name" value="ATPase domain of HSP90 chaperone/DNA topoisomerase II/histidine kinase"/>
    <property type="match status" value="1"/>
</dbReference>
<comment type="catalytic activity">
    <reaction evidence="1">
        <text>ATP + protein L-histidine = ADP + protein N-phospho-L-histidine.</text>
        <dbReference type="EC" id="2.7.13.3"/>
    </reaction>
</comment>
<comment type="caution">
    <text evidence="12">The sequence shown here is derived from an EMBL/GenBank/DDBJ whole genome shotgun (WGS) entry which is preliminary data.</text>
</comment>
<organism evidence="12 13">
    <name type="scientific">Dactylosporangium sucinum</name>
    <dbReference type="NCBI Taxonomy" id="1424081"/>
    <lineage>
        <taxon>Bacteria</taxon>
        <taxon>Bacillati</taxon>
        <taxon>Actinomycetota</taxon>
        <taxon>Actinomycetes</taxon>
        <taxon>Micromonosporales</taxon>
        <taxon>Micromonosporaceae</taxon>
        <taxon>Dactylosporangium</taxon>
    </lineage>
</organism>
<evidence type="ECO:0000256" key="8">
    <source>
        <dbReference type="ARBA" id="ARBA00023012"/>
    </source>
</evidence>
<evidence type="ECO:0000256" key="3">
    <source>
        <dbReference type="ARBA" id="ARBA00022553"/>
    </source>
</evidence>
<keyword evidence="9" id="KW-1133">Transmembrane helix</keyword>
<name>A0A917X4S0_9ACTN</name>
<reference evidence="12" key="1">
    <citation type="journal article" date="2014" name="Int. J. Syst. Evol. Microbiol.">
        <title>Complete genome sequence of Corynebacterium casei LMG S-19264T (=DSM 44701T), isolated from a smear-ripened cheese.</title>
        <authorList>
            <consortium name="US DOE Joint Genome Institute (JGI-PGF)"/>
            <person name="Walter F."/>
            <person name="Albersmeier A."/>
            <person name="Kalinowski J."/>
            <person name="Ruckert C."/>
        </authorList>
    </citation>
    <scope>NUCLEOTIDE SEQUENCE</scope>
    <source>
        <strain evidence="12">JCM 19831</strain>
    </source>
</reference>
<evidence type="ECO:0000259" key="10">
    <source>
        <dbReference type="Pfam" id="PF02518"/>
    </source>
</evidence>
<dbReference type="AlphaFoldDB" id="A0A917X4S0"/>
<keyword evidence="4" id="KW-0808">Transferase</keyword>
<feature type="transmembrane region" description="Helical" evidence="9">
    <location>
        <begin position="39"/>
        <end position="54"/>
    </location>
</feature>
<dbReference type="InterPro" id="IPR003594">
    <property type="entry name" value="HATPase_dom"/>
</dbReference>
<keyword evidence="3" id="KW-0597">Phosphoprotein</keyword>
<sequence length="383" mass="39891">MTSRVRVAVIDVGLALGVATMVAALAVRADEPQSRAPDVAGYVLAAVVGAALVVRRRRPVAVLVGLATAVLVYNAYGFPGIGFLWPLIVALYTAAAAGRLAVALAVVAGMLTVDATWLLFAVHHPPLQVTTMIVTDATVAGLAVALGDAVRSRRGWAAETRERLRRMGEDKEREAQRALVDERLRIARELHDVTAHTLTVAAVQVNVAADALISAPAEAHAALDIARQVNDQALRELTAAVRVLRAGDVPTGWAPLPGLAQLDRLVAGVRTGGLEVELVAGGDATHVPAAVGLTVYRVVQEALTNVVKHAAATHVRIALRYAPDGVTVCVADDGRGPVPGGEPGHGLIGLRERVAGLDGRFTAAAAQRGFRVQAWIPNGTSST</sequence>
<keyword evidence="7" id="KW-0067">ATP-binding</keyword>
<feature type="domain" description="Histidine kinase/HSP90-like ATPase" evidence="10">
    <location>
        <begin position="294"/>
        <end position="377"/>
    </location>
</feature>
<evidence type="ECO:0000256" key="1">
    <source>
        <dbReference type="ARBA" id="ARBA00000085"/>
    </source>
</evidence>
<keyword evidence="9" id="KW-0472">Membrane</keyword>
<dbReference type="CDD" id="cd16917">
    <property type="entry name" value="HATPase_UhpB-NarQ-NarX-like"/>
    <property type="match status" value="1"/>
</dbReference>
<feature type="transmembrane region" description="Helical" evidence="9">
    <location>
        <begin position="7"/>
        <end position="27"/>
    </location>
</feature>
<dbReference type="InterPro" id="IPR011712">
    <property type="entry name" value="Sig_transdc_His_kin_sub3_dim/P"/>
</dbReference>
<keyword evidence="13" id="KW-1185">Reference proteome</keyword>
<dbReference type="Gene3D" id="1.20.5.1930">
    <property type="match status" value="1"/>
</dbReference>
<proteinExistence type="predicted"/>